<name>A0A0F9B6F1_9ZZZZ</name>
<gene>
    <name evidence="1" type="ORF">LCGC14_2765120</name>
</gene>
<organism evidence="1">
    <name type="scientific">marine sediment metagenome</name>
    <dbReference type="NCBI Taxonomy" id="412755"/>
    <lineage>
        <taxon>unclassified sequences</taxon>
        <taxon>metagenomes</taxon>
        <taxon>ecological metagenomes</taxon>
    </lineage>
</organism>
<comment type="caution">
    <text evidence="1">The sequence shown here is derived from an EMBL/GenBank/DDBJ whole genome shotgun (WGS) entry which is preliminary data.</text>
</comment>
<reference evidence="1" key="1">
    <citation type="journal article" date="2015" name="Nature">
        <title>Complex archaea that bridge the gap between prokaryotes and eukaryotes.</title>
        <authorList>
            <person name="Spang A."/>
            <person name="Saw J.H."/>
            <person name="Jorgensen S.L."/>
            <person name="Zaremba-Niedzwiedzka K."/>
            <person name="Martijn J."/>
            <person name="Lind A.E."/>
            <person name="van Eijk R."/>
            <person name="Schleper C."/>
            <person name="Guy L."/>
            <person name="Ettema T.J."/>
        </authorList>
    </citation>
    <scope>NUCLEOTIDE SEQUENCE</scope>
</reference>
<sequence length="126" mass="13687">MRPHEWGLVNPVLVEADDVSEYCSVIHIDADDGISGTDIGFNGTITNPVQSIVDAITLAHRIGIYSFILISNSQRLLSTLAKCPRCGSYSLTEMPDQVVGISKVLGKFMKVSSDCDLEIVRSVMIS</sequence>
<proteinExistence type="predicted"/>
<protein>
    <submittedName>
        <fullName evidence="1">Uncharacterized protein</fullName>
    </submittedName>
</protein>
<evidence type="ECO:0000313" key="1">
    <source>
        <dbReference type="EMBL" id="KKK86249.1"/>
    </source>
</evidence>
<dbReference type="EMBL" id="LAZR01050934">
    <property type="protein sequence ID" value="KKK86249.1"/>
    <property type="molecule type" value="Genomic_DNA"/>
</dbReference>
<accession>A0A0F9B6F1</accession>
<dbReference type="AlphaFoldDB" id="A0A0F9B6F1"/>